<keyword evidence="5" id="KW-0378">Hydrolase</keyword>
<keyword evidence="9" id="KW-0732">Signal</keyword>
<keyword evidence="2" id="KW-0540">Nuclease</keyword>
<keyword evidence="4" id="KW-0255">Endonuclease</keyword>
<evidence type="ECO:0000256" key="2">
    <source>
        <dbReference type="ARBA" id="ARBA00022722"/>
    </source>
</evidence>
<dbReference type="SUPFAM" id="SSF48537">
    <property type="entry name" value="Phospholipase C/P1 nuclease"/>
    <property type="match status" value="1"/>
</dbReference>
<dbReference type="Proteomes" id="UP001470230">
    <property type="component" value="Unassembled WGS sequence"/>
</dbReference>
<evidence type="ECO:0000313" key="11">
    <source>
        <dbReference type="Proteomes" id="UP001470230"/>
    </source>
</evidence>
<evidence type="ECO:0000256" key="6">
    <source>
        <dbReference type="ARBA" id="ARBA00023157"/>
    </source>
</evidence>
<accession>A0ABR2JK74</accession>
<keyword evidence="11" id="KW-1185">Reference proteome</keyword>
<evidence type="ECO:0000256" key="5">
    <source>
        <dbReference type="ARBA" id="ARBA00022801"/>
    </source>
</evidence>
<proteinExistence type="inferred from homology"/>
<reference evidence="10 11" key="1">
    <citation type="submission" date="2024-04" db="EMBL/GenBank/DDBJ databases">
        <title>Tritrichomonas musculus Genome.</title>
        <authorList>
            <person name="Alves-Ferreira E."/>
            <person name="Grigg M."/>
            <person name="Lorenzi H."/>
            <person name="Galac M."/>
        </authorList>
    </citation>
    <scope>NUCLEOTIDE SEQUENCE [LARGE SCALE GENOMIC DNA]</scope>
    <source>
        <strain evidence="10 11">EAF2021</strain>
    </source>
</reference>
<evidence type="ECO:0000256" key="3">
    <source>
        <dbReference type="ARBA" id="ARBA00022723"/>
    </source>
</evidence>
<keyword evidence="7" id="KW-0325">Glycoprotein</keyword>
<evidence type="ECO:0000256" key="8">
    <source>
        <dbReference type="SAM" id="Phobius"/>
    </source>
</evidence>
<keyword evidence="3" id="KW-0479">Metal-binding</keyword>
<evidence type="ECO:0000313" key="10">
    <source>
        <dbReference type="EMBL" id="KAK8878084.1"/>
    </source>
</evidence>
<dbReference type="InterPro" id="IPR008947">
    <property type="entry name" value="PLipase_C/P1_nuclease_dom_sf"/>
</dbReference>
<dbReference type="PANTHER" id="PTHR33146">
    <property type="entry name" value="ENDONUCLEASE 4"/>
    <property type="match status" value="1"/>
</dbReference>
<dbReference type="Gene3D" id="1.10.575.10">
    <property type="entry name" value="P1 Nuclease"/>
    <property type="match status" value="1"/>
</dbReference>
<keyword evidence="8" id="KW-0472">Membrane</keyword>
<feature type="signal peptide" evidence="9">
    <location>
        <begin position="1"/>
        <end position="19"/>
    </location>
</feature>
<organism evidence="10 11">
    <name type="scientific">Tritrichomonas musculus</name>
    <dbReference type="NCBI Taxonomy" id="1915356"/>
    <lineage>
        <taxon>Eukaryota</taxon>
        <taxon>Metamonada</taxon>
        <taxon>Parabasalia</taxon>
        <taxon>Tritrichomonadida</taxon>
        <taxon>Tritrichomonadidae</taxon>
        <taxon>Tritrichomonas</taxon>
    </lineage>
</organism>
<keyword evidence="8" id="KW-0812">Transmembrane</keyword>
<name>A0ABR2JK74_9EUKA</name>
<gene>
    <name evidence="10" type="ORF">M9Y10_004847</name>
</gene>
<sequence>MFFTLFFAHTLSWSPQMLSIAFEIGMRHQTAEFRSRMLNAFRISGDDFTRAAEGIQWLYTVEKPPYNIPSFDHWHFDYYVYNPENLSKVAQHTYTDCLYYDITQTQYKLFNKDSSRVWPFSFNLKMYLTLICDTHSIFHANELFSKQFPDGDDHGRKFTVKHNGKDTSLYDFWESGCGEFKDINWNSVNSTADQILKEYPKNYYDGKIDIPWSSVMSATRSSTIKYGYSSLKIQDSLSENYIKQCKQITHQQIARAGYAIQVSLDRIAIDNYILPKMTIEGRKSEAYAWSLMAILLPATIAAIIRRFCGSN</sequence>
<dbReference type="EMBL" id="JAPFFF010000011">
    <property type="protein sequence ID" value="KAK8878084.1"/>
    <property type="molecule type" value="Genomic_DNA"/>
</dbReference>
<protein>
    <submittedName>
        <fullName evidence="10">Uncharacterized protein</fullName>
    </submittedName>
</protein>
<evidence type="ECO:0000256" key="4">
    <source>
        <dbReference type="ARBA" id="ARBA00022759"/>
    </source>
</evidence>
<feature type="transmembrane region" description="Helical" evidence="8">
    <location>
        <begin position="286"/>
        <end position="304"/>
    </location>
</feature>
<keyword evidence="6" id="KW-1015">Disulfide bond</keyword>
<comment type="caution">
    <text evidence="10">The sequence shown here is derived from an EMBL/GenBank/DDBJ whole genome shotgun (WGS) entry which is preliminary data.</text>
</comment>
<evidence type="ECO:0000256" key="9">
    <source>
        <dbReference type="SAM" id="SignalP"/>
    </source>
</evidence>
<keyword evidence="8" id="KW-1133">Transmembrane helix</keyword>
<dbReference type="Pfam" id="PF02265">
    <property type="entry name" value="S1-P1_nuclease"/>
    <property type="match status" value="1"/>
</dbReference>
<feature type="chain" id="PRO_5046184689" evidence="9">
    <location>
        <begin position="20"/>
        <end position="311"/>
    </location>
</feature>
<evidence type="ECO:0000256" key="7">
    <source>
        <dbReference type="ARBA" id="ARBA00023180"/>
    </source>
</evidence>
<dbReference type="InterPro" id="IPR003154">
    <property type="entry name" value="S1/P1nuclease"/>
</dbReference>
<evidence type="ECO:0000256" key="1">
    <source>
        <dbReference type="ARBA" id="ARBA00009547"/>
    </source>
</evidence>
<dbReference type="PANTHER" id="PTHR33146:SF10">
    <property type="entry name" value="STRAND-SPECIFIC NUCLEASE, PUTATIVE-RELATED"/>
    <property type="match status" value="1"/>
</dbReference>
<comment type="similarity">
    <text evidence="1">Belongs to the nuclease type I family.</text>
</comment>